<protein>
    <submittedName>
        <fullName evidence="1">Uncharacterized protein</fullName>
    </submittedName>
</protein>
<accession>A0A0J6FFX1</accession>
<dbReference type="EMBL" id="DS268110">
    <property type="protein sequence ID" value="KMM68220.1"/>
    <property type="molecule type" value="Genomic_DNA"/>
</dbReference>
<sequence length="199" mass="22440">MNHLSHTKLRSQAILLINHYPAIKLAPGCTLALTTPVVCPPPELSLTVLQRERLIPSTLYRTLYRFLGTSNHLRRHVVSKPCHQHNPIMLDTCLEKFWDTEFLNDPGLRWEFGLKSSEQGSSRIWDFLSHIIQMDKLSVKRATGSPACISKRSRNGMGQAPDTFVRSILVPHESDPILPSLIRVTCGGIVKFYGDTAQE</sequence>
<dbReference type="AlphaFoldDB" id="A0A0J6FFX1"/>
<proteinExistence type="predicted"/>
<reference evidence="2" key="2">
    <citation type="journal article" date="2009" name="Genome Res.">
        <title>Comparative genomic analyses of the human fungal pathogens Coccidioides and their relatives.</title>
        <authorList>
            <person name="Sharpton T.J."/>
            <person name="Stajich J.E."/>
            <person name="Rounsley S.D."/>
            <person name="Gardner M.J."/>
            <person name="Wortman J.R."/>
            <person name="Jordar V.S."/>
            <person name="Maiti R."/>
            <person name="Kodira C.D."/>
            <person name="Neafsey D.E."/>
            <person name="Zeng Q."/>
            <person name="Hung C.-Y."/>
            <person name="McMahan C."/>
            <person name="Muszewska A."/>
            <person name="Grynberg M."/>
            <person name="Mandel M.A."/>
            <person name="Kellner E.M."/>
            <person name="Barker B.M."/>
            <person name="Galgiani J.N."/>
            <person name="Orbach M.J."/>
            <person name="Kirkland T.N."/>
            <person name="Cole G.T."/>
            <person name="Henn M.R."/>
            <person name="Birren B.W."/>
            <person name="Taylor J.W."/>
        </authorList>
    </citation>
    <scope>NUCLEOTIDE SEQUENCE [LARGE SCALE GENOMIC DNA]</scope>
    <source>
        <strain evidence="2">RMSCC 3488</strain>
    </source>
</reference>
<reference evidence="2" key="3">
    <citation type="journal article" date="2010" name="Genome Res.">
        <title>Population genomic sequencing of Coccidioides fungi reveals recent hybridization and transposon control.</title>
        <authorList>
            <person name="Neafsey D.E."/>
            <person name="Barker B.M."/>
            <person name="Sharpton T.J."/>
            <person name="Stajich J.E."/>
            <person name="Park D.J."/>
            <person name="Whiston E."/>
            <person name="Hung C.-Y."/>
            <person name="McMahan C."/>
            <person name="White J."/>
            <person name="Sykes S."/>
            <person name="Heiman D."/>
            <person name="Young S."/>
            <person name="Zeng Q."/>
            <person name="Abouelleil A."/>
            <person name="Aftuck L."/>
            <person name="Bessette D."/>
            <person name="Brown A."/>
            <person name="FitzGerald M."/>
            <person name="Lui A."/>
            <person name="Macdonald J.P."/>
            <person name="Priest M."/>
            <person name="Orbach M.J."/>
            <person name="Galgiani J.N."/>
            <person name="Kirkland T.N."/>
            <person name="Cole G.T."/>
            <person name="Birren B.W."/>
            <person name="Henn M.R."/>
            <person name="Taylor J.W."/>
            <person name="Rounsley S.D."/>
        </authorList>
    </citation>
    <scope>NUCLEOTIDE SEQUENCE [LARGE SCALE GENOMIC DNA]</scope>
    <source>
        <strain evidence="2">RMSCC 3488</strain>
    </source>
</reference>
<reference evidence="1 2" key="1">
    <citation type="submission" date="2007-06" db="EMBL/GenBank/DDBJ databases">
        <title>The Genome Sequence of Coccidioides posadasii RMSCC_3488.</title>
        <authorList>
            <consortium name="Coccidioides Genome Resources Consortium"/>
            <consortium name="The Broad Institute Genome Sequencing Platform"/>
            <person name="Henn M.R."/>
            <person name="Sykes S."/>
            <person name="Young S."/>
            <person name="Jaffe D."/>
            <person name="Berlin A."/>
            <person name="Alvarez P."/>
            <person name="Butler J."/>
            <person name="Gnerre S."/>
            <person name="Grabherr M."/>
            <person name="Mauceli E."/>
            <person name="Brockman W."/>
            <person name="Kodira C."/>
            <person name="Alvarado L."/>
            <person name="Zeng Q."/>
            <person name="Crawford M."/>
            <person name="Antoine C."/>
            <person name="Devon K."/>
            <person name="Galgiani J."/>
            <person name="Orsborn K."/>
            <person name="Lewis M.L."/>
            <person name="Nusbaum C."/>
            <person name="Galagan J."/>
            <person name="Birren B."/>
        </authorList>
    </citation>
    <scope>NUCLEOTIDE SEQUENCE [LARGE SCALE GENOMIC DNA]</scope>
    <source>
        <strain evidence="1 2">RMSCC 3488</strain>
    </source>
</reference>
<evidence type="ECO:0000313" key="2">
    <source>
        <dbReference type="Proteomes" id="UP000054567"/>
    </source>
</evidence>
<evidence type="ECO:0000313" key="1">
    <source>
        <dbReference type="EMBL" id="KMM68220.1"/>
    </source>
</evidence>
<dbReference type="Proteomes" id="UP000054567">
    <property type="component" value="Unassembled WGS sequence"/>
</dbReference>
<dbReference type="VEuPathDB" id="FungiDB:CPAG_04551"/>
<name>A0A0J6FFX1_COCPO</name>
<gene>
    <name evidence="1" type="ORF">CPAG_04551</name>
</gene>
<organism evidence="1 2">
    <name type="scientific">Coccidioides posadasii RMSCC 3488</name>
    <dbReference type="NCBI Taxonomy" id="454284"/>
    <lineage>
        <taxon>Eukaryota</taxon>
        <taxon>Fungi</taxon>
        <taxon>Dikarya</taxon>
        <taxon>Ascomycota</taxon>
        <taxon>Pezizomycotina</taxon>
        <taxon>Eurotiomycetes</taxon>
        <taxon>Eurotiomycetidae</taxon>
        <taxon>Onygenales</taxon>
        <taxon>Onygenaceae</taxon>
        <taxon>Coccidioides</taxon>
    </lineage>
</organism>